<dbReference type="InterPro" id="IPR042127">
    <property type="entry name" value="TMEM45"/>
</dbReference>
<keyword evidence="3 6" id="KW-0812">Transmembrane</keyword>
<organism evidence="7 8">
    <name type="scientific">Phodopus roborovskii</name>
    <name type="common">Roborovski's desert hamster</name>
    <name type="synonym">Cricetulus roborovskii</name>
    <dbReference type="NCBI Taxonomy" id="109678"/>
    <lineage>
        <taxon>Eukaryota</taxon>
        <taxon>Metazoa</taxon>
        <taxon>Chordata</taxon>
        <taxon>Craniata</taxon>
        <taxon>Vertebrata</taxon>
        <taxon>Euteleostomi</taxon>
        <taxon>Mammalia</taxon>
        <taxon>Eutheria</taxon>
        <taxon>Euarchontoglires</taxon>
        <taxon>Glires</taxon>
        <taxon>Rodentia</taxon>
        <taxon>Myomorpha</taxon>
        <taxon>Muroidea</taxon>
        <taxon>Cricetidae</taxon>
        <taxon>Cricetinae</taxon>
        <taxon>Phodopus</taxon>
    </lineage>
</organism>
<sequence>MPNLEEAIPLSKKYFNYKPIVLGDFPGHILPGVLFFIVALWWSIKIILKHVCKQQKRASFLFTKEFFYRAEILEGIVLVGMALVGIIGLYLVLGKRNKLPDKESQLALVLHWHHLAIYIFFAMLGGTKILCFTISSLPVSLVKLMLSNAFFVDAFIFHNHTYDRTLVDTFGHQLLSFAIFLAGLVAFIEFLTKNNVILELLRSSLTMLHGMWFLQVAFILYPKNRDHAWDLSDHSNVMFLTSCFSFYYALTYVIIGINYALVTWLVNWRLSKLCISETQLLKNPEQQEESENEM</sequence>
<protein>
    <submittedName>
        <fullName evidence="7">Tmem45a2 protein</fullName>
    </submittedName>
</protein>
<proteinExistence type="inferred from homology"/>
<evidence type="ECO:0000256" key="6">
    <source>
        <dbReference type="SAM" id="Phobius"/>
    </source>
</evidence>
<evidence type="ECO:0000256" key="1">
    <source>
        <dbReference type="ARBA" id="ARBA00004141"/>
    </source>
</evidence>
<gene>
    <name evidence="7" type="primary">Tmem45a2</name>
    <name evidence="7" type="ORF">PHOROB_LOCUS9380</name>
</gene>
<dbReference type="EMBL" id="CALSGD010001454">
    <property type="protein sequence ID" value="CAH6792420.1"/>
    <property type="molecule type" value="Genomic_DNA"/>
</dbReference>
<evidence type="ECO:0000256" key="5">
    <source>
        <dbReference type="ARBA" id="ARBA00023136"/>
    </source>
</evidence>
<evidence type="ECO:0000256" key="2">
    <source>
        <dbReference type="ARBA" id="ARBA00006948"/>
    </source>
</evidence>
<comment type="caution">
    <text evidence="7">The sequence shown here is derived from an EMBL/GenBank/DDBJ whole genome shotgun (WGS) entry which is preliminary data.</text>
</comment>
<evidence type="ECO:0000313" key="8">
    <source>
        <dbReference type="Proteomes" id="UP001152836"/>
    </source>
</evidence>
<feature type="transmembrane region" description="Helical" evidence="6">
    <location>
        <begin position="72"/>
        <end position="92"/>
    </location>
</feature>
<name>A0AAU9ZM98_PHORO</name>
<evidence type="ECO:0000313" key="7">
    <source>
        <dbReference type="EMBL" id="CAH6792420.1"/>
    </source>
</evidence>
<feature type="transmembrane region" description="Helical" evidence="6">
    <location>
        <begin position="170"/>
        <end position="188"/>
    </location>
</feature>
<dbReference type="AlphaFoldDB" id="A0AAU9ZM98"/>
<reference evidence="7" key="1">
    <citation type="submission" date="2022-06" db="EMBL/GenBank/DDBJ databases">
        <authorList>
            <person name="Andreotti S."/>
            <person name="Wyler E."/>
        </authorList>
    </citation>
    <scope>NUCLEOTIDE SEQUENCE</scope>
</reference>
<keyword evidence="5 6" id="KW-0472">Membrane</keyword>
<feature type="transmembrane region" description="Helical" evidence="6">
    <location>
        <begin position="200"/>
        <end position="221"/>
    </location>
</feature>
<evidence type="ECO:0000256" key="3">
    <source>
        <dbReference type="ARBA" id="ARBA00022692"/>
    </source>
</evidence>
<comment type="subcellular location">
    <subcellularLocation>
        <location evidence="1">Membrane</location>
        <topology evidence="1">Multi-pass membrane protein</topology>
    </subcellularLocation>
</comment>
<keyword evidence="8" id="KW-1185">Reference proteome</keyword>
<feature type="transmembrane region" description="Helical" evidence="6">
    <location>
        <begin position="29"/>
        <end position="51"/>
    </location>
</feature>
<dbReference type="Pfam" id="PF04819">
    <property type="entry name" value="DUF716"/>
    <property type="match status" value="1"/>
</dbReference>
<feature type="transmembrane region" description="Helical" evidence="6">
    <location>
        <begin position="112"/>
        <end position="134"/>
    </location>
</feature>
<accession>A0AAU9ZM98</accession>
<dbReference type="InterPro" id="IPR006904">
    <property type="entry name" value="DUF716"/>
</dbReference>
<feature type="transmembrane region" description="Helical" evidence="6">
    <location>
        <begin position="246"/>
        <end position="266"/>
    </location>
</feature>
<dbReference type="GO" id="GO:0016020">
    <property type="term" value="C:membrane"/>
    <property type="evidence" value="ECO:0007669"/>
    <property type="project" value="UniProtKB-SubCell"/>
</dbReference>
<evidence type="ECO:0000256" key="4">
    <source>
        <dbReference type="ARBA" id="ARBA00022989"/>
    </source>
</evidence>
<dbReference type="PANTHER" id="PTHR16007">
    <property type="entry name" value="EPIDIDYMAL MEMBRANE PROTEIN E9-RELATED"/>
    <property type="match status" value="1"/>
</dbReference>
<dbReference type="PANTHER" id="PTHR16007:SF42">
    <property type="entry name" value="2310005G13RIK PROTEIN"/>
    <property type="match status" value="1"/>
</dbReference>
<dbReference type="Proteomes" id="UP001152836">
    <property type="component" value="Unassembled WGS sequence"/>
</dbReference>
<keyword evidence="4 6" id="KW-1133">Transmembrane helix</keyword>
<comment type="similarity">
    <text evidence="2">Belongs to the TMEM45 family.</text>
</comment>